<accession>A0A3M6U4J0</accession>
<dbReference type="Proteomes" id="UP000275408">
    <property type="component" value="Unassembled WGS sequence"/>
</dbReference>
<name>A0A3M6U4J0_POCDA</name>
<reference evidence="2 3" key="1">
    <citation type="journal article" date="2018" name="Sci. Rep.">
        <title>Comparative analysis of the Pocillopora damicornis genome highlights role of immune system in coral evolution.</title>
        <authorList>
            <person name="Cunning R."/>
            <person name="Bay R.A."/>
            <person name="Gillette P."/>
            <person name="Baker A.C."/>
            <person name="Traylor-Knowles N."/>
        </authorList>
    </citation>
    <scope>NUCLEOTIDE SEQUENCE [LARGE SCALE GENOMIC DNA]</scope>
    <source>
        <strain evidence="2">RSMAS</strain>
        <tissue evidence="2">Whole animal</tissue>
    </source>
</reference>
<sequence length="98" mass="11424">MLSDFNRPIQRKFPRSQLSSGSSIRLCSTTAQPTKRKKITMLPMITLRKTHLVFIDEITTVNSTLNPSLYCWRIREVRQAVKQTIRNVLCCPWSQIFP</sequence>
<gene>
    <name evidence="2" type="ORF">pdam_00008517</name>
</gene>
<dbReference type="AlphaFoldDB" id="A0A3M6U4J0"/>
<organism evidence="2 3">
    <name type="scientific">Pocillopora damicornis</name>
    <name type="common">Cauliflower coral</name>
    <name type="synonym">Millepora damicornis</name>
    <dbReference type="NCBI Taxonomy" id="46731"/>
    <lineage>
        <taxon>Eukaryota</taxon>
        <taxon>Metazoa</taxon>
        <taxon>Cnidaria</taxon>
        <taxon>Anthozoa</taxon>
        <taxon>Hexacorallia</taxon>
        <taxon>Scleractinia</taxon>
        <taxon>Astrocoeniina</taxon>
        <taxon>Pocilloporidae</taxon>
        <taxon>Pocillopora</taxon>
    </lineage>
</organism>
<dbReference type="EMBL" id="RCHS01002271">
    <property type="protein sequence ID" value="RMX48521.1"/>
    <property type="molecule type" value="Genomic_DNA"/>
</dbReference>
<keyword evidence="3" id="KW-1185">Reference proteome</keyword>
<evidence type="ECO:0000313" key="2">
    <source>
        <dbReference type="EMBL" id="RMX48521.1"/>
    </source>
</evidence>
<proteinExistence type="predicted"/>
<dbReference type="SUPFAM" id="SSF81321">
    <property type="entry name" value="Family A G protein-coupled receptor-like"/>
    <property type="match status" value="1"/>
</dbReference>
<comment type="caution">
    <text evidence="2">The sequence shown here is derived from an EMBL/GenBank/DDBJ whole genome shotgun (WGS) entry which is preliminary data.</text>
</comment>
<evidence type="ECO:0000256" key="1">
    <source>
        <dbReference type="SAM" id="MobiDB-lite"/>
    </source>
</evidence>
<evidence type="ECO:0000313" key="3">
    <source>
        <dbReference type="Proteomes" id="UP000275408"/>
    </source>
</evidence>
<protein>
    <submittedName>
        <fullName evidence="2">Uncharacterized protein</fullName>
    </submittedName>
</protein>
<dbReference type="Gene3D" id="1.10.1220.70">
    <property type="match status" value="1"/>
</dbReference>
<feature type="region of interest" description="Disordered" evidence="1">
    <location>
        <begin position="1"/>
        <end position="22"/>
    </location>
</feature>